<evidence type="ECO:0000313" key="2">
    <source>
        <dbReference type="Proteomes" id="UP000033618"/>
    </source>
</evidence>
<sequence length="128" mass="13017">MTHLVTAGAQLRCAFGQVQSTLGVPLFKRVVSGTPAATIADHLPLVNIPSFGMCNCPSNPMVAIATASALGVPTPAPCLPNTLTPWVPGSPAVSIGNVPALQDASIAMCSWGGLIRVVTPAQFTTTLP</sequence>
<dbReference type="PATRIC" id="fig|28092.6.peg.3499"/>
<keyword evidence="2" id="KW-1185">Reference proteome</keyword>
<gene>
    <name evidence="1" type="ORF">WM40_14800</name>
</gene>
<name>A0A0F5JYF2_9BURK</name>
<dbReference type="STRING" id="28092.WM40_14800"/>
<reference evidence="1 2" key="1">
    <citation type="submission" date="2015-03" db="EMBL/GenBank/DDBJ databases">
        <title>Draft Genome Sequence of Burkholderia andropogonis type strain ICMP2807, isolated from Sorghum bicolor.</title>
        <authorList>
            <person name="Lopes-Santos L."/>
            <person name="Castro D.B."/>
            <person name="Ottoboni L.M."/>
            <person name="Park D."/>
            <person name="Weirc B.S."/>
            <person name="Destefano S.A."/>
        </authorList>
    </citation>
    <scope>NUCLEOTIDE SEQUENCE [LARGE SCALE GENOMIC DNA]</scope>
    <source>
        <strain evidence="1 2">ICMP2807</strain>
    </source>
</reference>
<proteinExistence type="predicted"/>
<dbReference type="InterPro" id="IPR025460">
    <property type="entry name" value="DUF4280"/>
</dbReference>
<dbReference type="AlphaFoldDB" id="A0A0F5JYF2"/>
<dbReference type="Pfam" id="PF14107">
    <property type="entry name" value="DUF4280"/>
    <property type="match status" value="1"/>
</dbReference>
<dbReference type="EMBL" id="LAQU01000015">
    <property type="protein sequence ID" value="KKB62863.1"/>
    <property type="molecule type" value="Genomic_DNA"/>
</dbReference>
<accession>A0A0F5JYF2</accession>
<evidence type="ECO:0008006" key="3">
    <source>
        <dbReference type="Google" id="ProtNLM"/>
    </source>
</evidence>
<protein>
    <recommendedName>
        <fullName evidence="3">DUF4280 domain-containing protein</fullName>
    </recommendedName>
</protein>
<dbReference type="OrthoDB" id="4825649at2"/>
<comment type="caution">
    <text evidence="1">The sequence shown here is derived from an EMBL/GenBank/DDBJ whole genome shotgun (WGS) entry which is preliminary data.</text>
</comment>
<dbReference type="RefSeq" id="WP_024903348.1">
    <property type="nucleotide sequence ID" value="NZ_CADFGU010000007.1"/>
</dbReference>
<dbReference type="Proteomes" id="UP000033618">
    <property type="component" value="Unassembled WGS sequence"/>
</dbReference>
<organism evidence="1 2">
    <name type="scientific">Robbsia andropogonis</name>
    <dbReference type="NCBI Taxonomy" id="28092"/>
    <lineage>
        <taxon>Bacteria</taxon>
        <taxon>Pseudomonadati</taxon>
        <taxon>Pseudomonadota</taxon>
        <taxon>Betaproteobacteria</taxon>
        <taxon>Burkholderiales</taxon>
        <taxon>Burkholderiaceae</taxon>
        <taxon>Robbsia</taxon>
    </lineage>
</organism>
<evidence type="ECO:0000313" key="1">
    <source>
        <dbReference type="EMBL" id="KKB62863.1"/>
    </source>
</evidence>